<dbReference type="GO" id="GO:0003700">
    <property type="term" value="F:DNA-binding transcription factor activity"/>
    <property type="evidence" value="ECO:0007669"/>
    <property type="project" value="InterPro"/>
</dbReference>
<protein>
    <submittedName>
        <fullName evidence="10">Redox-sensitive transcriptional activator SoxR</fullName>
    </submittedName>
</protein>
<keyword evidence="6" id="KW-0238">DNA-binding</keyword>
<keyword evidence="1" id="KW-0001">2Fe-2S</keyword>
<dbReference type="PRINTS" id="PR00040">
    <property type="entry name" value="HTHMERR"/>
</dbReference>
<evidence type="ECO:0000259" key="9">
    <source>
        <dbReference type="PROSITE" id="PS50937"/>
    </source>
</evidence>
<dbReference type="InterPro" id="IPR009061">
    <property type="entry name" value="DNA-bd_dom_put_sf"/>
</dbReference>
<accession>A0A6N9YKM4</accession>
<feature type="domain" description="HTH merR-type" evidence="9">
    <location>
        <begin position="82"/>
        <end position="150"/>
    </location>
</feature>
<dbReference type="Pfam" id="PF09278">
    <property type="entry name" value="MerR-DNA-bind"/>
    <property type="match status" value="1"/>
</dbReference>
<evidence type="ECO:0000313" key="10">
    <source>
        <dbReference type="EMBL" id="NED95419.1"/>
    </source>
</evidence>
<dbReference type="Pfam" id="PF00376">
    <property type="entry name" value="MerR"/>
    <property type="match status" value="1"/>
</dbReference>
<reference evidence="10 11" key="1">
    <citation type="submission" date="2020-02" db="EMBL/GenBank/DDBJ databases">
        <authorList>
            <person name="Li X.-J."/>
            <person name="Feng X.-M."/>
        </authorList>
    </citation>
    <scope>NUCLEOTIDE SEQUENCE [LARGE SCALE GENOMIC DNA]</scope>
    <source>
        <strain evidence="10 11">CGMCC 4.7225</strain>
    </source>
</reference>
<dbReference type="EMBL" id="JAAGOB010000004">
    <property type="protein sequence ID" value="NED95419.1"/>
    <property type="molecule type" value="Genomic_DNA"/>
</dbReference>
<evidence type="ECO:0000256" key="2">
    <source>
        <dbReference type="ARBA" id="ARBA00022723"/>
    </source>
</evidence>
<evidence type="ECO:0000256" key="6">
    <source>
        <dbReference type="ARBA" id="ARBA00023125"/>
    </source>
</evidence>
<evidence type="ECO:0000256" key="4">
    <source>
        <dbReference type="ARBA" id="ARBA00023014"/>
    </source>
</evidence>
<keyword evidence="5" id="KW-0805">Transcription regulation</keyword>
<feature type="region of interest" description="Disordered" evidence="8">
    <location>
        <begin position="1"/>
        <end position="57"/>
    </location>
</feature>
<dbReference type="AlphaFoldDB" id="A0A6N9YKM4"/>
<dbReference type="GO" id="GO:0046872">
    <property type="term" value="F:metal ion binding"/>
    <property type="evidence" value="ECO:0007669"/>
    <property type="project" value="UniProtKB-KW"/>
</dbReference>
<evidence type="ECO:0000313" key="11">
    <source>
        <dbReference type="Proteomes" id="UP000469185"/>
    </source>
</evidence>
<evidence type="ECO:0000256" key="7">
    <source>
        <dbReference type="ARBA" id="ARBA00023163"/>
    </source>
</evidence>
<organism evidence="10 11">
    <name type="scientific">Phytoactinopolyspora alkaliphila</name>
    <dbReference type="NCBI Taxonomy" id="1783498"/>
    <lineage>
        <taxon>Bacteria</taxon>
        <taxon>Bacillati</taxon>
        <taxon>Actinomycetota</taxon>
        <taxon>Actinomycetes</taxon>
        <taxon>Jiangellales</taxon>
        <taxon>Jiangellaceae</taxon>
        <taxon>Phytoactinopolyspora</taxon>
    </lineage>
</organism>
<dbReference type="SUPFAM" id="SSF46955">
    <property type="entry name" value="Putative DNA-binding domain"/>
    <property type="match status" value="1"/>
</dbReference>
<proteinExistence type="predicted"/>
<dbReference type="SMART" id="SM00422">
    <property type="entry name" value="HTH_MERR"/>
    <property type="match status" value="1"/>
</dbReference>
<keyword evidence="2" id="KW-0479">Metal-binding</keyword>
<sequence length="224" mass="24463">MPPVTAPDAQPPTKPCSTAADEPCPHADRPGPVPPGLTAASRAPLAPAPAEPLTSTSSDVEVEGWKVYVSEAVAAPAWDQKELTVGQLSERSGAAVSALHFYERKGLISSRRTSGNQRRYPRGMLRRVALIRIGQRVGIPLADIKAALDQLPDGRTPTKKDWERLSRSWREELDERIRMLQQVRDDFTDCIGCGCLSLNRCSLANRHDELGKHGEGARRLVESA</sequence>
<evidence type="ECO:0000256" key="3">
    <source>
        <dbReference type="ARBA" id="ARBA00023004"/>
    </source>
</evidence>
<evidence type="ECO:0000256" key="8">
    <source>
        <dbReference type="SAM" id="MobiDB-lite"/>
    </source>
</evidence>
<dbReference type="CDD" id="cd01110">
    <property type="entry name" value="HTH_SoxR"/>
    <property type="match status" value="1"/>
</dbReference>
<dbReference type="Proteomes" id="UP000469185">
    <property type="component" value="Unassembled WGS sequence"/>
</dbReference>
<dbReference type="Gene3D" id="1.10.1660.10">
    <property type="match status" value="1"/>
</dbReference>
<dbReference type="InterPro" id="IPR015358">
    <property type="entry name" value="Tscrpt_reg_MerR_DNA-bd"/>
</dbReference>
<dbReference type="GO" id="GO:0003677">
    <property type="term" value="F:DNA binding"/>
    <property type="evidence" value="ECO:0007669"/>
    <property type="project" value="UniProtKB-KW"/>
</dbReference>
<feature type="compositionally biased region" description="Pro residues" evidence="8">
    <location>
        <begin position="1"/>
        <end position="14"/>
    </location>
</feature>
<dbReference type="NCBIfam" id="TIGR01950">
    <property type="entry name" value="SoxR"/>
    <property type="match status" value="1"/>
</dbReference>
<keyword evidence="7" id="KW-0804">Transcription</keyword>
<keyword evidence="4" id="KW-0411">Iron-sulfur</keyword>
<keyword evidence="3" id="KW-0408">Iron</keyword>
<dbReference type="InterPro" id="IPR047057">
    <property type="entry name" value="MerR_fam"/>
</dbReference>
<dbReference type="GO" id="GO:0006979">
    <property type="term" value="P:response to oxidative stress"/>
    <property type="evidence" value="ECO:0007669"/>
    <property type="project" value="InterPro"/>
</dbReference>
<dbReference type="PANTHER" id="PTHR30204">
    <property type="entry name" value="REDOX-CYCLING DRUG-SENSING TRANSCRIPTIONAL ACTIVATOR SOXR"/>
    <property type="match status" value="1"/>
</dbReference>
<evidence type="ECO:0000256" key="1">
    <source>
        <dbReference type="ARBA" id="ARBA00022714"/>
    </source>
</evidence>
<evidence type="ECO:0000256" key="5">
    <source>
        <dbReference type="ARBA" id="ARBA00023015"/>
    </source>
</evidence>
<gene>
    <name evidence="10" type="primary">soxR</name>
    <name evidence="10" type="ORF">G1H11_08835</name>
</gene>
<dbReference type="PANTHER" id="PTHR30204:SF0">
    <property type="entry name" value="REDOX-SENSITIVE TRANSCRIPTIONAL ACTIVATOR SOXR"/>
    <property type="match status" value="1"/>
</dbReference>
<dbReference type="GO" id="GO:0051537">
    <property type="term" value="F:2 iron, 2 sulfur cluster binding"/>
    <property type="evidence" value="ECO:0007669"/>
    <property type="project" value="UniProtKB-KW"/>
</dbReference>
<comment type="caution">
    <text evidence="10">The sequence shown here is derived from an EMBL/GenBank/DDBJ whole genome shotgun (WGS) entry which is preliminary data.</text>
</comment>
<name>A0A6N9YKM4_9ACTN</name>
<dbReference type="InterPro" id="IPR000551">
    <property type="entry name" value="MerR-type_HTH_dom"/>
</dbReference>
<dbReference type="PROSITE" id="PS50937">
    <property type="entry name" value="HTH_MERR_2"/>
    <property type="match status" value="1"/>
</dbReference>
<keyword evidence="11" id="KW-1185">Reference proteome</keyword>
<dbReference type="InterPro" id="IPR010211">
    <property type="entry name" value="Redox-sen_tscrpt-act_SoxR"/>
</dbReference>